<dbReference type="EMBL" id="MU865466">
    <property type="protein sequence ID" value="KAK4222541.1"/>
    <property type="molecule type" value="Genomic_DNA"/>
</dbReference>
<accession>A0AAN6YR26</accession>
<feature type="region of interest" description="Disordered" evidence="1">
    <location>
        <begin position="1"/>
        <end position="42"/>
    </location>
</feature>
<sequence>MSLLRGIEDDDDAPPSYTDSIVPSSSLSFASPSSPTGSSSAFSPGILPPTLTSSLTSTLTNHLRTLPARLNLIQHARATEQASRELDIITYLVPSIESFLNDYASLHPLPPTAELTIVPTAAVPTGWLLSGAAERRKEGELVRVLKVNIPSKNSNGDFLPNGGQGEKGGRRETQANDDGDFGDRSLSSPSQEAGFDEWGRFECEETDGPGGLSKQGWSWFKDEDMARRLATYLRPEVNVERKQVAKQVVENKKAVAAERGSIWGRWGRGGKKEKEQRESVLGPTGLTGIVAPGPAVENREDGVKMSVRAREVTFRKENDFGVWEGRSGFGIVVTVRVTGA</sequence>
<proteinExistence type="predicted"/>
<evidence type="ECO:0000313" key="2">
    <source>
        <dbReference type="EMBL" id="KAK4222541.1"/>
    </source>
</evidence>
<evidence type="ECO:0000313" key="3">
    <source>
        <dbReference type="Proteomes" id="UP001301958"/>
    </source>
</evidence>
<comment type="caution">
    <text evidence="2">The sequence shown here is derived from an EMBL/GenBank/DDBJ whole genome shotgun (WGS) entry which is preliminary data.</text>
</comment>
<protein>
    <submittedName>
        <fullName evidence="2">Uncharacterized protein</fullName>
    </submittedName>
</protein>
<dbReference type="AlphaFoldDB" id="A0AAN6YR26"/>
<organism evidence="2 3">
    <name type="scientific">Podospora fimiseda</name>
    <dbReference type="NCBI Taxonomy" id="252190"/>
    <lineage>
        <taxon>Eukaryota</taxon>
        <taxon>Fungi</taxon>
        <taxon>Dikarya</taxon>
        <taxon>Ascomycota</taxon>
        <taxon>Pezizomycotina</taxon>
        <taxon>Sordariomycetes</taxon>
        <taxon>Sordariomycetidae</taxon>
        <taxon>Sordariales</taxon>
        <taxon>Podosporaceae</taxon>
        <taxon>Podospora</taxon>
    </lineage>
</organism>
<dbReference type="Proteomes" id="UP001301958">
    <property type="component" value="Unassembled WGS sequence"/>
</dbReference>
<feature type="compositionally biased region" description="Low complexity" evidence="1">
    <location>
        <begin position="23"/>
        <end position="42"/>
    </location>
</feature>
<feature type="region of interest" description="Disordered" evidence="1">
    <location>
        <begin position="153"/>
        <end position="194"/>
    </location>
</feature>
<reference evidence="2" key="1">
    <citation type="journal article" date="2023" name="Mol. Phylogenet. Evol.">
        <title>Genome-scale phylogeny and comparative genomics of the fungal order Sordariales.</title>
        <authorList>
            <person name="Hensen N."/>
            <person name="Bonometti L."/>
            <person name="Westerberg I."/>
            <person name="Brannstrom I.O."/>
            <person name="Guillou S."/>
            <person name="Cros-Aarteil S."/>
            <person name="Calhoun S."/>
            <person name="Haridas S."/>
            <person name="Kuo A."/>
            <person name="Mondo S."/>
            <person name="Pangilinan J."/>
            <person name="Riley R."/>
            <person name="LaButti K."/>
            <person name="Andreopoulos B."/>
            <person name="Lipzen A."/>
            <person name="Chen C."/>
            <person name="Yan M."/>
            <person name="Daum C."/>
            <person name="Ng V."/>
            <person name="Clum A."/>
            <person name="Steindorff A."/>
            <person name="Ohm R.A."/>
            <person name="Martin F."/>
            <person name="Silar P."/>
            <person name="Natvig D.O."/>
            <person name="Lalanne C."/>
            <person name="Gautier V."/>
            <person name="Ament-Velasquez S.L."/>
            <person name="Kruys A."/>
            <person name="Hutchinson M.I."/>
            <person name="Powell A.J."/>
            <person name="Barry K."/>
            <person name="Miller A.N."/>
            <person name="Grigoriev I.V."/>
            <person name="Debuchy R."/>
            <person name="Gladieux P."/>
            <person name="Hiltunen Thoren M."/>
            <person name="Johannesson H."/>
        </authorList>
    </citation>
    <scope>NUCLEOTIDE SEQUENCE</scope>
    <source>
        <strain evidence="2">CBS 990.96</strain>
    </source>
</reference>
<reference evidence="2" key="2">
    <citation type="submission" date="2023-05" db="EMBL/GenBank/DDBJ databases">
        <authorList>
            <consortium name="Lawrence Berkeley National Laboratory"/>
            <person name="Steindorff A."/>
            <person name="Hensen N."/>
            <person name="Bonometti L."/>
            <person name="Westerberg I."/>
            <person name="Brannstrom I.O."/>
            <person name="Guillou S."/>
            <person name="Cros-Aarteil S."/>
            <person name="Calhoun S."/>
            <person name="Haridas S."/>
            <person name="Kuo A."/>
            <person name="Mondo S."/>
            <person name="Pangilinan J."/>
            <person name="Riley R."/>
            <person name="Labutti K."/>
            <person name="Andreopoulos B."/>
            <person name="Lipzen A."/>
            <person name="Chen C."/>
            <person name="Yanf M."/>
            <person name="Daum C."/>
            <person name="Ng V."/>
            <person name="Clum A."/>
            <person name="Ohm R."/>
            <person name="Martin F."/>
            <person name="Silar P."/>
            <person name="Natvig D."/>
            <person name="Lalanne C."/>
            <person name="Gautier V."/>
            <person name="Ament-Velasquez S.L."/>
            <person name="Kruys A."/>
            <person name="Hutchinson M.I."/>
            <person name="Powell A.J."/>
            <person name="Barry K."/>
            <person name="Miller A.N."/>
            <person name="Grigoriev I.V."/>
            <person name="Debuchy R."/>
            <person name="Gladieux P."/>
            <person name="Thoren M.H."/>
            <person name="Johannesson H."/>
        </authorList>
    </citation>
    <scope>NUCLEOTIDE SEQUENCE</scope>
    <source>
        <strain evidence="2">CBS 990.96</strain>
    </source>
</reference>
<evidence type="ECO:0000256" key="1">
    <source>
        <dbReference type="SAM" id="MobiDB-lite"/>
    </source>
</evidence>
<keyword evidence="3" id="KW-1185">Reference proteome</keyword>
<gene>
    <name evidence="2" type="ORF">QBC38DRAFT_80193</name>
</gene>
<name>A0AAN6YR26_9PEZI</name>